<comment type="caution">
    <text evidence="6">The sequence shown here is derived from an EMBL/GenBank/DDBJ whole genome shotgun (WGS) entry which is preliminary data.</text>
</comment>
<keyword evidence="7" id="KW-1185">Reference proteome</keyword>
<comment type="subcellular location">
    <subcellularLocation>
        <location evidence="1">Cell envelope</location>
    </subcellularLocation>
</comment>
<dbReference type="InterPro" id="IPR006127">
    <property type="entry name" value="ZnuA-like"/>
</dbReference>
<dbReference type="InterPro" id="IPR050492">
    <property type="entry name" value="Bact_metal-bind_prot9"/>
</dbReference>
<evidence type="ECO:0000256" key="3">
    <source>
        <dbReference type="ARBA" id="ARBA00022723"/>
    </source>
</evidence>
<sequence length="319" mass="35621">MFKKLLVTFAALAVVVGGVFWFVNGRDAQTSKTNDKLKVVTTNSILEDMVEQVGGDDVEVYSIVSRGTDPHEYDPTTKDIQATTDADVIFHNGLNLETGGSGWFTKLTKTANKKDNEQVFAASQHVKPLHLTTNKDEEDPHAWLDLQNGIKYVEEITEVLKDKSSDAAAKRIQQRADQYIDELDALDTEAKSKFKDVPENQRLLVTSEGAFKYFSKAYGITPAYIWEINTESQGTPEQMKQVLAKVDKSDVKSLFVESSVSPKSMEKVSKETGLPIYSKIYTDSLAKKGTDGDTYYDMVKWNIDHIHAGMKGDKKEATE</sequence>
<keyword evidence="3" id="KW-0479">Metal-binding</keyword>
<accession>A0A0R2H0N8</accession>
<dbReference type="SUPFAM" id="SSF53807">
    <property type="entry name" value="Helical backbone' metal receptor"/>
    <property type="match status" value="1"/>
</dbReference>
<dbReference type="PRINTS" id="PR00691">
    <property type="entry name" value="ADHESINB"/>
</dbReference>
<evidence type="ECO:0000313" key="6">
    <source>
        <dbReference type="EMBL" id="KRN46481.1"/>
    </source>
</evidence>
<comment type="similarity">
    <text evidence="5">Belongs to the bacterial solute-binding protein 9 family.</text>
</comment>
<evidence type="ECO:0000313" key="7">
    <source>
        <dbReference type="Proteomes" id="UP000051992"/>
    </source>
</evidence>
<reference evidence="6 7" key="1">
    <citation type="journal article" date="2015" name="Genome Announc.">
        <title>Expanding the biotechnology potential of lactobacilli through comparative genomics of 213 strains and associated genera.</title>
        <authorList>
            <person name="Sun Z."/>
            <person name="Harris H.M."/>
            <person name="McCann A."/>
            <person name="Guo C."/>
            <person name="Argimon S."/>
            <person name="Zhang W."/>
            <person name="Yang X."/>
            <person name="Jeffery I.B."/>
            <person name="Cooney J.C."/>
            <person name="Kagawa T.F."/>
            <person name="Liu W."/>
            <person name="Song Y."/>
            <person name="Salvetti E."/>
            <person name="Wrobel A."/>
            <person name="Rasinkangas P."/>
            <person name="Parkhill J."/>
            <person name="Rea M.C."/>
            <person name="O'Sullivan O."/>
            <person name="Ritari J."/>
            <person name="Douillard F.P."/>
            <person name="Paul Ross R."/>
            <person name="Yang R."/>
            <person name="Briner A.E."/>
            <person name="Felis G.E."/>
            <person name="de Vos W.M."/>
            <person name="Barrangou R."/>
            <person name="Klaenhammer T.R."/>
            <person name="Caufield P.W."/>
            <person name="Cui Y."/>
            <person name="Zhang H."/>
            <person name="O'Toole P.W."/>
        </authorList>
    </citation>
    <scope>NUCLEOTIDE SEQUENCE [LARGE SCALE GENOMIC DNA]</scope>
    <source>
        <strain evidence="6 7">DSM 20410</strain>
    </source>
</reference>
<dbReference type="Proteomes" id="UP000051992">
    <property type="component" value="Unassembled WGS sequence"/>
</dbReference>
<dbReference type="AlphaFoldDB" id="A0A0R2H0N8"/>
<gene>
    <name evidence="6" type="ORF">IV50_GL000754</name>
</gene>
<dbReference type="PATRIC" id="fig|1629.5.peg.761"/>
<dbReference type="InterPro" id="IPR006128">
    <property type="entry name" value="Lipoprotein_PsaA-like"/>
</dbReference>
<evidence type="ECO:0000256" key="2">
    <source>
        <dbReference type="ARBA" id="ARBA00022448"/>
    </source>
</evidence>
<name>A0A0R2H0N8_WEIVI</name>
<evidence type="ECO:0000256" key="5">
    <source>
        <dbReference type="RuleBase" id="RU003512"/>
    </source>
</evidence>
<proteinExistence type="inferred from homology"/>
<dbReference type="RefSeq" id="WP_057745288.1">
    <property type="nucleotide sequence ID" value="NZ_BJLU01000004.1"/>
</dbReference>
<keyword evidence="4" id="KW-0732">Signal</keyword>
<keyword evidence="2 5" id="KW-0813">Transport</keyword>
<dbReference type="GO" id="GO:0007155">
    <property type="term" value="P:cell adhesion"/>
    <property type="evidence" value="ECO:0007669"/>
    <property type="project" value="InterPro"/>
</dbReference>
<dbReference type="GO" id="GO:0030001">
    <property type="term" value="P:metal ion transport"/>
    <property type="evidence" value="ECO:0007669"/>
    <property type="project" value="InterPro"/>
</dbReference>
<evidence type="ECO:0000256" key="4">
    <source>
        <dbReference type="ARBA" id="ARBA00022729"/>
    </source>
</evidence>
<dbReference type="OrthoDB" id="9793396at2"/>
<protein>
    <submittedName>
        <fullName evidence="6">ABC-type metal ion transport system, periplasmic component surface adhesin</fullName>
    </submittedName>
</protein>
<dbReference type="EMBL" id="JQBM01000002">
    <property type="protein sequence ID" value="KRN46481.1"/>
    <property type="molecule type" value="Genomic_DNA"/>
</dbReference>
<organism evidence="6 7">
    <name type="scientific">Weissella viridescens</name>
    <name type="common">Lactobacillus viridescens</name>
    <dbReference type="NCBI Taxonomy" id="1629"/>
    <lineage>
        <taxon>Bacteria</taxon>
        <taxon>Bacillati</taxon>
        <taxon>Bacillota</taxon>
        <taxon>Bacilli</taxon>
        <taxon>Lactobacillales</taxon>
        <taxon>Lactobacillaceae</taxon>
        <taxon>Weissella</taxon>
    </lineage>
</organism>
<dbReference type="GO" id="GO:0046872">
    <property type="term" value="F:metal ion binding"/>
    <property type="evidence" value="ECO:0007669"/>
    <property type="project" value="UniProtKB-KW"/>
</dbReference>
<dbReference type="InterPro" id="IPR006129">
    <property type="entry name" value="AdhesinB"/>
</dbReference>
<dbReference type="PANTHER" id="PTHR42953:SF1">
    <property type="entry name" value="METAL-BINDING PROTEIN HI_0362-RELATED"/>
    <property type="match status" value="1"/>
</dbReference>
<dbReference type="PANTHER" id="PTHR42953">
    <property type="entry name" value="HIGH-AFFINITY ZINC UPTAKE SYSTEM PROTEIN ZNUA-RELATED"/>
    <property type="match status" value="1"/>
</dbReference>
<dbReference type="PRINTS" id="PR00690">
    <property type="entry name" value="ADHESNFAMILY"/>
</dbReference>
<dbReference type="Pfam" id="PF01297">
    <property type="entry name" value="ZnuA"/>
    <property type="match status" value="1"/>
</dbReference>
<evidence type="ECO:0000256" key="1">
    <source>
        <dbReference type="ARBA" id="ARBA00004196"/>
    </source>
</evidence>
<dbReference type="GO" id="GO:0030313">
    <property type="term" value="C:cell envelope"/>
    <property type="evidence" value="ECO:0007669"/>
    <property type="project" value="UniProtKB-SubCell"/>
</dbReference>
<dbReference type="Gene3D" id="3.40.50.1980">
    <property type="entry name" value="Nitrogenase molybdenum iron protein domain"/>
    <property type="match status" value="2"/>
</dbReference>